<evidence type="ECO:0000313" key="1">
    <source>
        <dbReference type="EMBL" id="MTB63787.1"/>
    </source>
</evidence>
<dbReference type="Proteomes" id="UP000435060">
    <property type="component" value="Unassembled WGS sequence"/>
</dbReference>
<evidence type="ECO:0000313" key="4">
    <source>
        <dbReference type="Proteomes" id="UP000435423"/>
    </source>
</evidence>
<proteinExistence type="predicted"/>
<organism evidence="2 4">
    <name type="scientific">Streptococcus zhangguiae</name>
    <dbReference type="NCBI Taxonomy" id="2664091"/>
    <lineage>
        <taxon>Bacteria</taxon>
        <taxon>Bacillati</taxon>
        <taxon>Bacillota</taxon>
        <taxon>Bacilli</taxon>
        <taxon>Lactobacillales</taxon>
        <taxon>Streptococcaceae</taxon>
        <taxon>Streptococcus</taxon>
    </lineage>
</organism>
<sequence>MLSRQNLITLFKRTEFDLDTYIDFCKLLEIYNDLVFSFNQTVLYNSSNNLIKELLCYFFKNTDIEALLNIYPVYIKEHTHLFLAAKTVGIPIDVSKLIALYNQDIIQKNEFELNWFTTLHCQLNFLTNEINSYRIDVTKVRTRRFSYDCLRFLNNNFLTLEQYREIIVKTELANNTIFSPILLDLLEELSYDT</sequence>
<dbReference type="EMBL" id="WUBJ01000002">
    <property type="protein sequence ID" value="MWV55769.1"/>
    <property type="molecule type" value="Genomic_DNA"/>
</dbReference>
<reference evidence="2 4" key="1">
    <citation type="submission" date="2019-10" db="EMBL/GenBank/DDBJ databases">
        <title>Streptococcis sp, isolated from the respiratory tract of Marmot.</title>
        <authorList>
            <person name="Zhang G."/>
        </authorList>
    </citation>
    <scope>NUCLEOTIDE SEQUENCE [LARGE SCALE GENOMIC DNA]</scope>
    <source>
        <strain evidence="4">zg-70</strain>
        <strain evidence="2">Zg-70</strain>
    </source>
</reference>
<dbReference type="EMBL" id="WLCG01000002">
    <property type="protein sequence ID" value="MTB63787.1"/>
    <property type="molecule type" value="Genomic_DNA"/>
</dbReference>
<gene>
    <name evidence="1" type="ORF">GGG87_02010</name>
    <name evidence="2" type="ORF">GGH11_02015</name>
</gene>
<dbReference type="AlphaFoldDB" id="A0A6I4R899"/>
<name>A0A6I4R899_9STRE</name>
<dbReference type="RefSeq" id="WP_154607800.1">
    <property type="nucleotide sequence ID" value="NZ_CP072115.1"/>
</dbReference>
<comment type="caution">
    <text evidence="2">The sequence shown here is derived from an EMBL/GenBank/DDBJ whole genome shotgun (WGS) entry which is preliminary data.</text>
</comment>
<evidence type="ECO:0000313" key="3">
    <source>
        <dbReference type="Proteomes" id="UP000435060"/>
    </source>
</evidence>
<accession>A0A6I4R899</accession>
<keyword evidence="3" id="KW-1185">Reference proteome</keyword>
<reference evidence="1 3" key="2">
    <citation type="submission" date="2019-11" db="EMBL/GenBank/DDBJ databases">
        <title>Streptococcis sp. isolated from the respiratory tract of Marmot.</title>
        <authorList>
            <person name="Zhang G."/>
        </authorList>
    </citation>
    <scope>NUCLEOTIDE SEQUENCE [LARGE SCALE GENOMIC DNA]</scope>
    <source>
        <strain evidence="1">Zg-86</strain>
        <strain evidence="3">zg-86</strain>
    </source>
</reference>
<evidence type="ECO:0000313" key="2">
    <source>
        <dbReference type="EMBL" id="MWV55769.1"/>
    </source>
</evidence>
<dbReference type="Proteomes" id="UP000435423">
    <property type="component" value="Unassembled WGS sequence"/>
</dbReference>
<protein>
    <submittedName>
        <fullName evidence="2">Uncharacterized protein</fullName>
    </submittedName>
</protein>